<dbReference type="PANTHER" id="PTHR48081">
    <property type="entry name" value="AB HYDROLASE SUPERFAMILY PROTEIN C4A8.06C"/>
    <property type="match status" value="1"/>
</dbReference>
<dbReference type="SUPFAM" id="SSF53474">
    <property type="entry name" value="alpha/beta-Hydrolases"/>
    <property type="match status" value="1"/>
</dbReference>
<feature type="domain" description="BD-FAE-like" evidence="3">
    <location>
        <begin position="55"/>
        <end position="247"/>
    </location>
</feature>
<dbReference type="AlphaFoldDB" id="A0A4U9UUH2"/>
<dbReference type="Proteomes" id="UP000308196">
    <property type="component" value="Chromosome"/>
</dbReference>
<protein>
    <submittedName>
        <fullName evidence="4">Predicted esterase</fullName>
    </submittedName>
</protein>
<dbReference type="Pfam" id="PF20434">
    <property type="entry name" value="BD-FAE"/>
    <property type="match status" value="1"/>
</dbReference>
<evidence type="ECO:0000313" key="5">
    <source>
        <dbReference type="Proteomes" id="UP000308196"/>
    </source>
</evidence>
<dbReference type="GO" id="GO:0016787">
    <property type="term" value="F:hydrolase activity"/>
    <property type="evidence" value="ECO:0007669"/>
    <property type="project" value="UniProtKB-KW"/>
</dbReference>
<dbReference type="InterPro" id="IPR029058">
    <property type="entry name" value="AB_hydrolase_fold"/>
</dbReference>
<reference evidence="4 5" key="1">
    <citation type="submission" date="2019-05" db="EMBL/GenBank/DDBJ databases">
        <authorList>
            <consortium name="Pathogen Informatics"/>
        </authorList>
    </citation>
    <scope>NUCLEOTIDE SEQUENCE [LARGE SCALE GENOMIC DNA]</scope>
    <source>
        <strain evidence="4 5">NCTC11429</strain>
    </source>
</reference>
<dbReference type="KEGG" id="stha:NCTC11429_01173"/>
<dbReference type="Gene3D" id="3.40.50.1820">
    <property type="entry name" value="alpha/beta hydrolase"/>
    <property type="match status" value="1"/>
</dbReference>
<organism evidence="4 5">
    <name type="scientific">Sphingobacterium thalpophilum</name>
    <dbReference type="NCBI Taxonomy" id="259"/>
    <lineage>
        <taxon>Bacteria</taxon>
        <taxon>Pseudomonadati</taxon>
        <taxon>Bacteroidota</taxon>
        <taxon>Sphingobacteriia</taxon>
        <taxon>Sphingobacteriales</taxon>
        <taxon>Sphingobacteriaceae</taxon>
        <taxon>Sphingobacterium</taxon>
    </lineage>
</organism>
<proteinExistence type="predicted"/>
<dbReference type="InterPro" id="IPR049492">
    <property type="entry name" value="BD-FAE-like_dom"/>
</dbReference>
<dbReference type="InterPro" id="IPR050300">
    <property type="entry name" value="GDXG_lipolytic_enzyme"/>
</dbReference>
<evidence type="ECO:0000256" key="1">
    <source>
        <dbReference type="ARBA" id="ARBA00022801"/>
    </source>
</evidence>
<accession>A0A4U9UUH2</accession>
<feature type="chain" id="PRO_5020262286" evidence="2">
    <location>
        <begin position="24"/>
        <end position="288"/>
    </location>
</feature>
<feature type="signal peptide" evidence="2">
    <location>
        <begin position="1"/>
        <end position="23"/>
    </location>
</feature>
<name>A0A4U9UUH2_9SPHI</name>
<keyword evidence="1" id="KW-0378">Hydrolase</keyword>
<keyword evidence="2" id="KW-0732">Signal</keyword>
<evidence type="ECO:0000313" key="4">
    <source>
        <dbReference type="EMBL" id="VTR33461.1"/>
    </source>
</evidence>
<evidence type="ECO:0000259" key="3">
    <source>
        <dbReference type="Pfam" id="PF20434"/>
    </source>
</evidence>
<evidence type="ECO:0000256" key="2">
    <source>
        <dbReference type="SAM" id="SignalP"/>
    </source>
</evidence>
<dbReference type="PANTHER" id="PTHR48081:SF6">
    <property type="entry name" value="PEPTIDASE S9 PROLYL OLIGOPEPTIDASE CATALYTIC DOMAIN-CONTAINING PROTEIN"/>
    <property type="match status" value="1"/>
</dbReference>
<gene>
    <name evidence="4" type="ORF">NCTC11429_01173</name>
</gene>
<sequence>MNKLKPMKRIIMILFSLISLTKAQDATNLYADSIPNTTDNPQALTEKNVPKIFAYIPEGPAIKNIAVLVIPGGGYSHIAMDHEGHAVAKELVKNGYAAYVLQYRLPSPNIMRDKSIGPLQDAQRAMQLIRTTHPEFKKVGVIGFSAGGHLASTLITKFKKDYISNPGHISLRPDFAGLIYPVISMENDVTHKGSRINLIGENPSEDMIKLFSSDLQVSSDVCPVFFVHAKDDTAVPIENSYRMMAALDKAHVANKLYTFKQGGHGFGLINKTSDKMWFDAFLSWLSQL</sequence>
<dbReference type="STRING" id="1123265.GCA_000686625_04090"/>
<dbReference type="EMBL" id="LR590484">
    <property type="protein sequence ID" value="VTR33461.1"/>
    <property type="molecule type" value="Genomic_DNA"/>
</dbReference>